<dbReference type="SUPFAM" id="SSF47384">
    <property type="entry name" value="Homodimeric domain of signal transducing histidine kinase"/>
    <property type="match status" value="1"/>
</dbReference>
<dbReference type="InterPro" id="IPR036097">
    <property type="entry name" value="HisK_dim/P_sf"/>
</dbReference>
<dbReference type="GO" id="GO:0000155">
    <property type="term" value="F:phosphorelay sensor kinase activity"/>
    <property type="evidence" value="ECO:0007669"/>
    <property type="project" value="InterPro"/>
</dbReference>
<dbReference type="Gene3D" id="1.10.510.10">
    <property type="entry name" value="Transferase(Phosphotransferase) domain 1"/>
    <property type="match status" value="1"/>
</dbReference>
<gene>
    <name evidence="7" type="primary">pknB_3</name>
    <name evidence="7" type="ORF">ENSA7_11840</name>
</gene>
<dbReference type="Gene3D" id="3.30.450.20">
    <property type="entry name" value="PAS domain"/>
    <property type="match status" value="1"/>
</dbReference>
<dbReference type="PROSITE" id="PS50011">
    <property type="entry name" value="PROTEIN_KINASE_DOM"/>
    <property type="match status" value="1"/>
</dbReference>
<dbReference type="InterPro" id="IPR029016">
    <property type="entry name" value="GAF-like_dom_sf"/>
</dbReference>
<dbReference type="PROSITE" id="PS00108">
    <property type="entry name" value="PROTEIN_KINASE_ST"/>
    <property type="match status" value="1"/>
</dbReference>
<dbReference type="SMART" id="SM00220">
    <property type="entry name" value="S_TKc"/>
    <property type="match status" value="1"/>
</dbReference>
<protein>
    <recommendedName>
        <fullName evidence="2">histidine kinase</fullName>
        <ecNumber evidence="2">2.7.13.3</ecNumber>
    </recommendedName>
</protein>
<keyword evidence="7" id="KW-0808">Transferase</keyword>
<dbReference type="Gene3D" id="3.30.565.10">
    <property type="entry name" value="Histidine kinase-like ATPase, C-terminal domain"/>
    <property type="match status" value="1"/>
</dbReference>
<dbReference type="PRINTS" id="PR00344">
    <property type="entry name" value="BCTRLSENSOR"/>
</dbReference>
<dbReference type="RefSeq" id="WP_106088225.1">
    <property type="nucleotide sequence ID" value="NZ_PVNL01000030.1"/>
</dbReference>
<dbReference type="Gene3D" id="1.10.287.130">
    <property type="match status" value="1"/>
</dbReference>
<dbReference type="InterPro" id="IPR036890">
    <property type="entry name" value="HATPase_C_sf"/>
</dbReference>
<comment type="catalytic activity">
    <reaction evidence="1">
        <text>ATP + protein L-histidine = ADP + protein N-phospho-L-histidine.</text>
        <dbReference type="EC" id="2.7.13.3"/>
    </reaction>
</comment>
<evidence type="ECO:0000256" key="1">
    <source>
        <dbReference type="ARBA" id="ARBA00000085"/>
    </source>
</evidence>
<dbReference type="InterPro" id="IPR000719">
    <property type="entry name" value="Prot_kinase_dom"/>
</dbReference>
<dbReference type="Pfam" id="PF02518">
    <property type="entry name" value="HATPase_c"/>
    <property type="match status" value="1"/>
</dbReference>
<organism evidence="7 8">
    <name type="scientific">Enhygromyxa salina</name>
    <dbReference type="NCBI Taxonomy" id="215803"/>
    <lineage>
        <taxon>Bacteria</taxon>
        <taxon>Pseudomonadati</taxon>
        <taxon>Myxococcota</taxon>
        <taxon>Polyangia</taxon>
        <taxon>Nannocystales</taxon>
        <taxon>Nannocystaceae</taxon>
        <taxon>Enhygromyxa</taxon>
    </lineage>
</organism>
<dbReference type="EMBL" id="PVNL01000030">
    <property type="protein sequence ID" value="PRQ09194.1"/>
    <property type="molecule type" value="Genomic_DNA"/>
</dbReference>
<feature type="region of interest" description="Disordered" evidence="4">
    <location>
        <begin position="1522"/>
        <end position="1549"/>
    </location>
</feature>
<dbReference type="SMART" id="SM00065">
    <property type="entry name" value="GAF"/>
    <property type="match status" value="1"/>
</dbReference>
<dbReference type="Pfam" id="PF00069">
    <property type="entry name" value="Pkinase"/>
    <property type="match status" value="1"/>
</dbReference>
<evidence type="ECO:0000256" key="4">
    <source>
        <dbReference type="SAM" id="MobiDB-lite"/>
    </source>
</evidence>
<reference evidence="7 8" key="1">
    <citation type="submission" date="2018-03" db="EMBL/GenBank/DDBJ databases">
        <title>Draft Genome Sequences of the Obligatory Marine Myxobacteria Enhygromyxa salina SWB007.</title>
        <authorList>
            <person name="Poehlein A."/>
            <person name="Moghaddam J.A."/>
            <person name="Harms H."/>
            <person name="Alanjari M."/>
            <person name="Koenig G.M."/>
            <person name="Daniel R."/>
            <person name="Schaeberle T.F."/>
        </authorList>
    </citation>
    <scope>NUCLEOTIDE SEQUENCE [LARGE SCALE GENOMIC DNA]</scope>
    <source>
        <strain evidence="7 8">SWB007</strain>
    </source>
</reference>
<dbReference type="InterPro" id="IPR041664">
    <property type="entry name" value="AAA_16"/>
</dbReference>
<dbReference type="InterPro" id="IPR035965">
    <property type="entry name" value="PAS-like_dom_sf"/>
</dbReference>
<dbReference type="SMART" id="SM00387">
    <property type="entry name" value="HATPase_c"/>
    <property type="match status" value="1"/>
</dbReference>
<dbReference type="InterPro" id="IPR011009">
    <property type="entry name" value="Kinase-like_dom_sf"/>
</dbReference>
<comment type="caution">
    <text evidence="7">The sequence shown here is derived from an EMBL/GenBank/DDBJ whole genome shotgun (WGS) entry which is preliminary data.</text>
</comment>
<evidence type="ECO:0000313" key="7">
    <source>
        <dbReference type="EMBL" id="PRQ09194.1"/>
    </source>
</evidence>
<dbReference type="InterPro" id="IPR004358">
    <property type="entry name" value="Sig_transdc_His_kin-like_C"/>
</dbReference>
<dbReference type="Gene3D" id="3.30.450.40">
    <property type="match status" value="1"/>
</dbReference>
<dbReference type="PROSITE" id="PS50109">
    <property type="entry name" value="HIS_KIN"/>
    <property type="match status" value="1"/>
</dbReference>
<keyword evidence="7" id="KW-0418">Kinase</keyword>
<dbReference type="SUPFAM" id="SSF55781">
    <property type="entry name" value="GAF domain-like"/>
    <property type="match status" value="1"/>
</dbReference>
<feature type="domain" description="Protein kinase" evidence="5">
    <location>
        <begin position="8"/>
        <end position="268"/>
    </location>
</feature>
<dbReference type="Pfam" id="PF13191">
    <property type="entry name" value="AAA_16"/>
    <property type="match status" value="1"/>
</dbReference>
<dbReference type="OrthoDB" id="5521237at2"/>
<dbReference type="InterPro" id="IPR027417">
    <property type="entry name" value="P-loop_NTPase"/>
</dbReference>
<keyword evidence="3" id="KW-0597">Phosphoprotein</keyword>
<evidence type="ECO:0000259" key="6">
    <source>
        <dbReference type="PROSITE" id="PS50109"/>
    </source>
</evidence>
<dbReference type="EC" id="2.7.13.3" evidence="2"/>
<dbReference type="Gene3D" id="3.30.200.20">
    <property type="entry name" value="Phosphorylase Kinase, domain 1"/>
    <property type="match status" value="1"/>
</dbReference>
<dbReference type="Proteomes" id="UP000238823">
    <property type="component" value="Unassembled WGS sequence"/>
</dbReference>
<dbReference type="InterPro" id="IPR005467">
    <property type="entry name" value="His_kinase_dom"/>
</dbReference>
<dbReference type="CDD" id="cd00082">
    <property type="entry name" value="HisKA"/>
    <property type="match status" value="1"/>
</dbReference>
<dbReference type="InterPro" id="IPR003661">
    <property type="entry name" value="HisK_dim/P_dom"/>
</dbReference>
<dbReference type="InterPro" id="IPR003594">
    <property type="entry name" value="HATPase_dom"/>
</dbReference>
<dbReference type="Pfam" id="PF13185">
    <property type="entry name" value="GAF_2"/>
    <property type="match status" value="1"/>
</dbReference>
<feature type="domain" description="Histidine kinase" evidence="6">
    <location>
        <begin position="1646"/>
        <end position="1864"/>
    </location>
</feature>
<dbReference type="InterPro" id="IPR008271">
    <property type="entry name" value="Ser/Thr_kinase_AS"/>
</dbReference>
<dbReference type="GO" id="GO:0005524">
    <property type="term" value="F:ATP binding"/>
    <property type="evidence" value="ECO:0007669"/>
    <property type="project" value="InterPro"/>
</dbReference>
<dbReference type="SUPFAM" id="SSF55874">
    <property type="entry name" value="ATPase domain of HSP90 chaperone/DNA topoisomerase II/histidine kinase"/>
    <property type="match status" value="1"/>
</dbReference>
<dbReference type="Gene3D" id="3.40.50.300">
    <property type="entry name" value="P-loop containing nucleotide triphosphate hydrolases"/>
    <property type="match status" value="1"/>
</dbReference>
<dbReference type="Pfam" id="PF00512">
    <property type="entry name" value="HisKA"/>
    <property type="match status" value="1"/>
</dbReference>
<dbReference type="PANTHER" id="PTHR43642">
    <property type="entry name" value="HYBRID SIGNAL TRANSDUCTION HISTIDINE KINASE G"/>
    <property type="match status" value="1"/>
</dbReference>
<dbReference type="SMART" id="SM00388">
    <property type="entry name" value="HisKA"/>
    <property type="match status" value="1"/>
</dbReference>
<sequence length="1871" mass="205840">MGFPLAEYQAIRPLRESARSRVYEAVSERDSRAVIAKVFDIEDEADEDRVQHEFELIQRLEIEGIVKARELRRVGNQLVLILERAPGVNLSEYAGGRPIPLTNFWPIATRIATILAQTHSAQVIHRDIKPTNILIDPHTRRVHLVDFGISVLLANERRHIYDADVLSGTLPYISPEQTGRTSRAVDRRSDLYSLGVTFYELLTGHLPFEGLLPLELIHAHLAREPEPPTRLRPELSAGLSGLVLKLLAKAPEHRYQTAAGLAADLRRLQALHEAGLDDAHIELGAEDFTTNLLLPQRLYGRERERAELSEAFAVVAGSGGRQTIALTGPLGVGKSLLVRELETTVISHGGYMLGGKFDPHRDLPYAAFEQALTVLFEQLLTESDARLERWRRRLTEMLGGLASVLAELCPTVELIVGPQPKPARLDAAEARNRLLVTVERLLSIVCSDRRPIALVLEDLHWADQGSLKLLEALIHGHEGPLLLVFSLRREDLGEDHPLWALIAELENHPRARELELGGISTPAIEALLTDALPGAREVGVLARTITRKTNGVPLFVGQFLAQLAQRELLRPSAQGWVWDQDRVDAEPIPDDAVAMMGTKLQSLSASAREVIRRAACIGSRFELPRLALVCSEQRSQLTACLFELEAAGLLTHLGGEYQFVHDSIQDAAQQGLADDARRDLHWTIGRELLAGLAASDERLFEVVDHLTAGAPADPDHATRLELAELDLRAGTRGLDTGAYDLAQSYLSRGIELTVGSRADVIARGPQAPDYELSFRLHFSLAYSLALNGLRRAADRAFTELLDWRLADHHYGEVVARRVRLLWVETRHFESVELGLEALARLGSPIPRAPTRLRAMATLYRAWRMVRGLDDAAIQALPRCEDERSAAVLDLVDQVKNPAFIVDNRLYLYLIGLHPLFIRTHGVHSTMIRAIGDLSIGVGGGLGKIADAVRMQDLASDLARAEPTAKTLSRVLALGGAMSLHRGRGFAEIVALFDASYPAALEAGEFDSASFIGGFGGDMQLEVGTHLRVLDRHCRRVARDVGRWCPNQMKVMVWMLRGLSLSLRGAQADTDEAVDRESVWDLDPEQILAHDGAHSNYYVGFIAKALHELVFGNHAAALVSCLRCIHDVEKVVFNTWFVARAYVLTCAAYSIRLLAGGAPSALAKAGARKGLRGLERWTKHSPANYGHYLDLARGLRYAVRGQPAAAARLLDRAWSSARKRGCRWIEGIAAEQLAALLERQGMTSLVDGARQRAWAAYAAWGADAKLDQLLRAHPGAFAAFGGRQEVARASSPRMLEERLHVDDERSSASGSTPRLDLAAVLRTVGAISEDLRLDEVIRRVLDAAMTSVGADHGLLVLEQGRELTLVAEAAAVGSTTIFPDPPLLRDVGGRAPSMLINFVVRSGQSVVLDDARSDQRFAGDPYLEHEHVRSVLALPLVKGERRLGALVVENRLTTHGFSPTSIKALKLITGQAASTLENALLYSALRSSEARWRSLVDGAPDLIALLDERGRIVFRNHSGPLTGLDEREEDHLDRADRDDADAGGSLRPESAKTWRAAVEGVLADGQRREFELEFIPHAEPIRWYAVRVAPIEVRRTLLSETDTVHRNAVAVATDITAQKQAEAERQAFDAQVREHQRLESVGTLASGVAHEINNPIQGIMNYADLIQASSSDAVMIEFATEIIYESNRVASIIRNLLAFSRQHADDAVDSVALGEVIDATLSLVRSLLRGDYITVEVEITPDLPLVRCRAQHIQQVVMNLITNARDALNERYGAHDIRKRIDIRVERAQRPGWVRVSISDTADGIPEDVLPRIFDPFFTTKDRSQGTGLGLAVSHGIIKDHGGELLVETKIGEGTRFLVELPALTDDALTDS</sequence>
<accession>A0A2S9YVU0</accession>
<dbReference type="CDD" id="cd14014">
    <property type="entry name" value="STKc_PknB_like"/>
    <property type="match status" value="1"/>
</dbReference>
<proteinExistence type="predicted"/>
<dbReference type="SUPFAM" id="SSF56112">
    <property type="entry name" value="Protein kinase-like (PK-like)"/>
    <property type="match status" value="1"/>
</dbReference>
<evidence type="ECO:0000256" key="2">
    <source>
        <dbReference type="ARBA" id="ARBA00012438"/>
    </source>
</evidence>
<dbReference type="SUPFAM" id="SSF55785">
    <property type="entry name" value="PYP-like sensor domain (PAS domain)"/>
    <property type="match status" value="1"/>
</dbReference>
<dbReference type="SUPFAM" id="SSF52540">
    <property type="entry name" value="P-loop containing nucleoside triphosphate hydrolases"/>
    <property type="match status" value="1"/>
</dbReference>
<name>A0A2S9YVU0_9BACT</name>
<dbReference type="InterPro" id="IPR053159">
    <property type="entry name" value="Hybrid_Histidine_Kinase"/>
</dbReference>
<dbReference type="InterPro" id="IPR003018">
    <property type="entry name" value="GAF"/>
</dbReference>
<evidence type="ECO:0000256" key="3">
    <source>
        <dbReference type="ARBA" id="ARBA00022553"/>
    </source>
</evidence>
<evidence type="ECO:0000313" key="8">
    <source>
        <dbReference type="Proteomes" id="UP000238823"/>
    </source>
</evidence>
<evidence type="ECO:0000259" key="5">
    <source>
        <dbReference type="PROSITE" id="PS50011"/>
    </source>
</evidence>
<dbReference type="PANTHER" id="PTHR43642:SF1">
    <property type="entry name" value="HYBRID SIGNAL TRANSDUCTION HISTIDINE KINASE G"/>
    <property type="match status" value="1"/>
</dbReference>